<dbReference type="AlphaFoldDB" id="A0A0G4K961"/>
<protein>
    <submittedName>
        <fullName evidence="1">Uncharacterized protein</fullName>
    </submittedName>
</protein>
<dbReference type="EMBL" id="CVLB01000002">
    <property type="protein sequence ID" value="CRF34537.1"/>
    <property type="molecule type" value="Genomic_DNA"/>
</dbReference>
<sequence>MTQNFYCEYCGAKYSSIASLTNGYCLKHPNGPNNGKHKLYEGGEKSEYFCKYCGAKNKSLQSLVNGYCLKHPNGPNKGKHSPAL</sequence>
<reference evidence="2" key="1">
    <citation type="submission" date="2015-04" db="EMBL/GenBank/DDBJ databases">
        <authorList>
            <person name="Mushtaq Mamoona"/>
        </authorList>
    </citation>
    <scope>NUCLEOTIDE SEQUENCE [LARGE SCALE GENOMIC DNA]</scope>
    <source>
        <strain evidence="2">AN4859/03</strain>
    </source>
</reference>
<dbReference type="OrthoDB" id="308061at2"/>
<evidence type="ECO:0000313" key="1">
    <source>
        <dbReference type="EMBL" id="CRF34537.1"/>
    </source>
</evidence>
<accession>A0A0G4K961</accession>
<organism evidence="1 2">
    <name type="scientific">Brachyspira suanatina</name>
    <dbReference type="NCBI Taxonomy" id="381802"/>
    <lineage>
        <taxon>Bacteria</taxon>
        <taxon>Pseudomonadati</taxon>
        <taxon>Spirochaetota</taxon>
        <taxon>Spirochaetia</taxon>
        <taxon>Brachyspirales</taxon>
        <taxon>Brachyspiraceae</taxon>
        <taxon>Brachyspira</taxon>
    </lineage>
</organism>
<name>A0A0G4K961_9SPIR</name>
<evidence type="ECO:0000313" key="2">
    <source>
        <dbReference type="Proteomes" id="UP000043763"/>
    </source>
</evidence>
<gene>
    <name evidence="1" type="ORF">BRSU_2083</name>
</gene>
<keyword evidence="2" id="KW-1185">Reference proteome</keyword>
<dbReference type="Proteomes" id="UP000043763">
    <property type="component" value="Unassembled WGS sequence"/>
</dbReference>
<proteinExistence type="predicted"/>
<dbReference type="RefSeq" id="WP_048595273.1">
    <property type="nucleotide sequence ID" value="NZ_CVLB01000002.1"/>
</dbReference>